<dbReference type="PANTHER" id="PTHR11085:SF10">
    <property type="entry name" value="NAD-DEPENDENT PROTEIN DEACYLASE SIRTUIN-5, MITOCHONDRIAL-RELATED"/>
    <property type="match status" value="1"/>
</dbReference>
<dbReference type="GO" id="GO:0005759">
    <property type="term" value="C:mitochondrial matrix"/>
    <property type="evidence" value="ECO:0007669"/>
    <property type="project" value="TreeGrafter"/>
</dbReference>
<evidence type="ECO:0000256" key="2">
    <source>
        <dbReference type="ARBA" id="ARBA00023027"/>
    </source>
</evidence>
<feature type="binding site" evidence="3">
    <location>
        <position position="198"/>
    </location>
    <ligand>
        <name>Zn(2+)</name>
        <dbReference type="ChEBI" id="CHEBI:29105"/>
    </ligand>
</feature>
<keyword evidence="2" id="KW-0520">NAD</keyword>
<evidence type="ECO:0000259" key="4">
    <source>
        <dbReference type="PROSITE" id="PS50305"/>
    </source>
</evidence>
<keyword evidence="3" id="KW-0479">Metal-binding</keyword>
<feature type="active site" description="Proton acceptor" evidence="3">
    <location>
        <position position="137"/>
    </location>
</feature>
<accession>A0A1B6BZS2</accession>
<organism evidence="5">
    <name type="scientific">Clastoptera arizonana</name>
    <name type="common">Arizona spittle bug</name>
    <dbReference type="NCBI Taxonomy" id="38151"/>
    <lineage>
        <taxon>Eukaryota</taxon>
        <taxon>Metazoa</taxon>
        <taxon>Ecdysozoa</taxon>
        <taxon>Arthropoda</taxon>
        <taxon>Hexapoda</taxon>
        <taxon>Insecta</taxon>
        <taxon>Pterygota</taxon>
        <taxon>Neoptera</taxon>
        <taxon>Paraneoptera</taxon>
        <taxon>Hemiptera</taxon>
        <taxon>Auchenorrhyncha</taxon>
        <taxon>Cercopoidea</taxon>
        <taxon>Clastopteridae</taxon>
        <taxon>Clastoptera</taxon>
    </lineage>
</organism>
<dbReference type="InterPro" id="IPR026590">
    <property type="entry name" value="Ssirtuin_cat_dom"/>
</dbReference>
<evidence type="ECO:0000313" key="5">
    <source>
        <dbReference type="EMBL" id="JAS06763.1"/>
    </source>
</evidence>
<dbReference type="PROSITE" id="PS50305">
    <property type="entry name" value="SIRTUIN"/>
    <property type="match status" value="1"/>
</dbReference>
<dbReference type="SUPFAM" id="SSF52467">
    <property type="entry name" value="DHS-like NAD/FAD-binding domain"/>
    <property type="match status" value="1"/>
</dbReference>
<protein>
    <recommendedName>
        <fullName evidence="4">Deacetylase sirtuin-type domain-containing protein</fullName>
    </recommendedName>
</protein>
<gene>
    <name evidence="5" type="ORF">g.23398</name>
</gene>
<dbReference type="InterPro" id="IPR029035">
    <property type="entry name" value="DHS-like_NAD/FAD-binding_dom"/>
</dbReference>
<feature type="domain" description="Deacetylase sirtuin-type" evidence="4">
    <location>
        <begin position="14"/>
        <end position="296"/>
    </location>
</feature>
<dbReference type="InterPro" id="IPR026591">
    <property type="entry name" value="Sirtuin_cat_small_dom_sf"/>
</dbReference>
<keyword evidence="3" id="KW-0862">Zinc</keyword>
<dbReference type="Gene3D" id="3.30.1600.10">
    <property type="entry name" value="SIR2/SIRT2 'Small Domain"/>
    <property type="match status" value="1"/>
</dbReference>
<dbReference type="InterPro" id="IPR003000">
    <property type="entry name" value="Sirtuin"/>
</dbReference>
<evidence type="ECO:0000256" key="1">
    <source>
        <dbReference type="ARBA" id="ARBA00022679"/>
    </source>
</evidence>
<keyword evidence="1" id="KW-0808">Transferase</keyword>
<dbReference type="Gene3D" id="3.40.50.1220">
    <property type="entry name" value="TPP-binding domain"/>
    <property type="match status" value="1"/>
</dbReference>
<dbReference type="EMBL" id="GEDC01030535">
    <property type="protein sequence ID" value="JAS06763.1"/>
    <property type="molecule type" value="Transcribed_RNA"/>
</dbReference>
<name>A0A1B6BZS2_9HEMI</name>
<proteinExistence type="predicted"/>
<dbReference type="GO" id="GO:0046872">
    <property type="term" value="F:metal ion binding"/>
    <property type="evidence" value="ECO:0007669"/>
    <property type="project" value="UniProtKB-KW"/>
</dbReference>
<feature type="binding site" evidence="3">
    <location>
        <position position="201"/>
    </location>
    <ligand>
        <name>Zn(2+)</name>
        <dbReference type="ChEBI" id="CHEBI:29105"/>
    </ligand>
</feature>
<dbReference type="Pfam" id="PF02146">
    <property type="entry name" value="SIR2"/>
    <property type="match status" value="1"/>
</dbReference>
<sequence>MLRKLNLSFVPKHNPVSEIDIKALTSFINEKQRILVLTGAGISTESGIPDYRSEGIGLFAQNGTKPTQFQEFVKKKEVRQRYWARNYVAWPRFSSIQPNYTHNFLKEMEKTKVSYIITQNVDNLHFKAGSKKVIELHGTSFRVMCLSCPYTIDRYLFQQKLEEINLFSNIVLPVNLVRPDGDIDLPKDIVDRFTVPSCPKCGSILKPDVVFFGDNVSKHVVNLVEKEVFNCDSVLVLGSTLATYSAYKIILQAEKLKKEIVIVNIGNTRADDHAHLKINAKCSDILSKVEPRLNLTLNHQVL</sequence>
<dbReference type="AlphaFoldDB" id="A0A1B6BZS2"/>
<evidence type="ECO:0000256" key="3">
    <source>
        <dbReference type="PROSITE-ProRule" id="PRU00236"/>
    </source>
</evidence>
<dbReference type="GO" id="GO:0070403">
    <property type="term" value="F:NAD+ binding"/>
    <property type="evidence" value="ECO:0007669"/>
    <property type="project" value="InterPro"/>
</dbReference>
<feature type="binding site" evidence="3">
    <location>
        <position position="148"/>
    </location>
    <ligand>
        <name>Zn(2+)</name>
        <dbReference type="ChEBI" id="CHEBI:29105"/>
    </ligand>
</feature>
<feature type="binding site" evidence="3">
    <location>
        <position position="145"/>
    </location>
    <ligand>
        <name>Zn(2+)</name>
        <dbReference type="ChEBI" id="CHEBI:29105"/>
    </ligand>
</feature>
<reference evidence="5" key="1">
    <citation type="submission" date="2015-12" db="EMBL/GenBank/DDBJ databases">
        <title>De novo transcriptome assembly of four potential Pierce s Disease insect vectors from Arizona vineyards.</title>
        <authorList>
            <person name="Tassone E.E."/>
        </authorList>
    </citation>
    <scope>NUCLEOTIDE SEQUENCE</scope>
</reference>
<dbReference type="InterPro" id="IPR050134">
    <property type="entry name" value="NAD-dep_sirtuin_deacylases"/>
</dbReference>
<dbReference type="GO" id="GO:0017136">
    <property type="term" value="F:histone deacetylase activity, NAD-dependent"/>
    <property type="evidence" value="ECO:0007669"/>
    <property type="project" value="TreeGrafter"/>
</dbReference>
<dbReference type="PANTHER" id="PTHR11085">
    <property type="entry name" value="NAD-DEPENDENT PROTEIN DEACYLASE SIRTUIN-5, MITOCHONDRIAL-RELATED"/>
    <property type="match status" value="1"/>
</dbReference>